<evidence type="ECO:0000256" key="9">
    <source>
        <dbReference type="ARBA" id="ARBA00023204"/>
    </source>
</evidence>
<dbReference type="InterPro" id="IPR038726">
    <property type="entry name" value="PDDEXK_AddAB-type"/>
</dbReference>
<keyword evidence="3" id="KW-0227">DNA damage</keyword>
<dbReference type="SUPFAM" id="SSF52980">
    <property type="entry name" value="Restriction endonuclease-like"/>
    <property type="match status" value="1"/>
</dbReference>
<evidence type="ECO:0000256" key="14">
    <source>
        <dbReference type="ARBA" id="ARBA00048988"/>
    </source>
</evidence>
<keyword evidence="10" id="KW-0413">Isomerase</keyword>
<dbReference type="GO" id="GO:0033202">
    <property type="term" value="C:DNA helicase complex"/>
    <property type="evidence" value="ECO:0007669"/>
    <property type="project" value="TreeGrafter"/>
</dbReference>
<dbReference type="AlphaFoldDB" id="A0A917C3F5"/>
<feature type="region of interest" description="Disordered" evidence="16">
    <location>
        <begin position="950"/>
        <end position="982"/>
    </location>
</feature>
<feature type="compositionally biased region" description="Pro residues" evidence="16">
    <location>
        <begin position="955"/>
        <end position="964"/>
    </location>
</feature>
<comment type="caution">
    <text evidence="19">The sequence shown here is derived from an EMBL/GenBank/DDBJ whole genome shotgun (WGS) entry which is preliminary data.</text>
</comment>
<dbReference type="InterPro" id="IPR011335">
    <property type="entry name" value="Restrct_endonuc-II-like"/>
</dbReference>
<keyword evidence="6" id="KW-0269">Exonuclease</keyword>
<feature type="domain" description="UvrD-like helicase C-terminal" evidence="18">
    <location>
        <begin position="519"/>
        <end position="793"/>
    </location>
</feature>
<feature type="binding site" evidence="15">
    <location>
        <begin position="25"/>
        <end position="32"/>
    </location>
    <ligand>
        <name>ATP</name>
        <dbReference type="ChEBI" id="CHEBI:30616"/>
    </ligand>
</feature>
<reference evidence="19" key="1">
    <citation type="journal article" date="2014" name="Int. J. Syst. Evol. Microbiol.">
        <title>Complete genome sequence of Corynebacterium casei LMG S-19264T (=DSM 44701T), isolated from a smear-ripened cheese.</title>
        <authorList>
            <consortium name="US DOE Joint Genome Institute (JGI-PGF)"/>
            <person name="Walter F."/>
            <person name="Albersmeier A."/>
            <person name="Kalinowski J."/>
            <person name="Ruckert C."/>
        </authorList>
    </citation>
    <scope>NUCLEOTIDE SEQUENCE</scope>
    <source>
        <strain evidence="19">CGMCC 1.15254</strain>
    </source>
</reference>
<dbReference type="Gene3D" id="3.40.50.300">
    <property type="entry name" value="P-loop containing nucleotide triphosphate hydrolases"/>
    <property type="match status" value="4"/>
</dbReference>
<dbReference type="InterPro" id="IPR014016">
    <property type="entry name" value="UvrD-like_ATP-bd"/>
</dbReference>
<keyword evidence="20" id="KW-1185">Reference proteome</keyword>
<dbReference type="EC" id="5.6.2.4" evidence="12"/>
<dbReference type="Pfam" id="PF13361">
    <property type="entry name" value="UvrD_C"/>
    <property type="match status" value="1"/>
</dbReference>
<reference evidence="19" key="2">
    <citation type="submission" date="2020-09" db="EMBL/GenBank/DDBJ databases">
        <authorList>
            <person name="Sun Q."/>
            <person name="Zhou Y."/>
        </authorList>
    </citation>
    <scope>NUCLEOTIDE SEQUENCE</scope>
    <source>
        <strain evidence="19">CGMCC 1.15254</strain>
    </source>
</reference>
<dbReference type="InterPro" id="IPR014151">
    <property type="entry name" value="DNA_helicase_AddA"/>
</dbReference>
<evidence type="ECO:0000259" key="17">
    <source>
        <dbReference type="PROSITE" id="PS51198"/>
    </source>
</evidence>
<dbReference type="PANTHER" id="PTHR11070">
    <property type="entry name" value="UVRD / RECB / PCRA DNA HELICASE FAMILY MEMBER"/>
    <property type="match status" value="1"/>
</dbReference>
<dbReference type="GO" id="GO:0043138">
    <property type="term" value="F:3'-5' DNA helicase activity"/>
    <property type="evidence" value="ECO:0007669"/>
    <property type="project" value="UniProtKB-EC"/>
</dbReference>
<dbReference type="InterPro" id="IPR000212">
    <property type="entry name" value="DNA_helicase_UvrD/REP"/>
</dbReference>
<evidence type="ECO:0000256" key="13">
    <source>
        <dbReference type="ARBA" id="ARBA00034923"/>
    </source>
</evidence>
<dbReference type="InterPro" id="IPR011604">
    <property type="entry name" value="PDDEXK-like_dom_sf"/>
</dbReference>
<dbReference type="GO" id="GO:0005829">
    <property type="term" value="C:cytosol"/>
    <property type="evidence" value="ECO:0007669"/>
    <property type="project" value="TreeGrafter"/>
</dbReference>
<evidence type="ECO:0000256" key="10">
    <source>
        <dbReference type="ARBA" id="ARBA00023235"/>
    </source>
</evidence>
<dbReference type="SUPFAM" id="SSF52540">
    <property type="entry name" value="P-loop containing nucleoside triphosphate hydrolases"/>
    <property type="match status" value="1"/>
</dbReference>
<dbReference type="GO" id="GO:0003677">
    <property type="term" value="F:DNA binding"/>
    <property type="evidence" value="ECO:0007669"/>
    <property type="project" value="UniProtKB-KW"/>
</dbReference>
<evidence type="ECO:0000259" key="18">
    <source>
        <dbReference type="PROSITE" id="PS51217"/>
    </source>
</evidence>
<comment type="catalytic activity">
    <reaction evidence="14">
        <text>ATP + H2O = ADP + phosphate + H(+)</text>
        <dbReference type="Rhea" id="RHEA:13065"/>
        <dbReference type="ChEBI" id="CHEBI:15377"/>
        <dbReference type="ChEBI" id="CHEBI:15378"/>
        <dbReference type="ChEBI" id="CHEBI:30616"/>
        <dbReference type="ChEBI" id="CHEBI:43474"/>
        <dbReference type="ChEBI" id="CHEBI:456216"/>
        <dbReference type="EC" id="5.6.2.4"/>
    </reaction>
</comment>
<dbReference type="Proteomes" id="UP000632498">
    <property type="component" value="Unassembled WGS sequence"/>
</dbReference>
<keyword evidence="2 15" id="KW-0547">Nucleotide-binding</keyword>
<protein>
    <recommendedName>
        <fullName evidence="12">DNA 3'-5' helicase</fullName>
        <ecNumber evidence="12">5.6.2.4</ecNumber>
    </recommendedName>
    <alternativeName>
        <fullName evidence="13">DNA 3'-5' helicase II</fullName>
    </alternativeName>
</protein>
<evidence type="ECO:0000256" key="5">
    <source>
        <dbReference type="ARBA" id="ARBA00022806"/>
    </source>
</evidence>
<dbReference type="InterPro" id="IPR014017">
    <property type="entry name" value="DNA_helicase_UvrD-like_C"/>
</dbReference>
<evidence type="ECO:0000256" key="12">
    <source>
        <dbReference type="ARBA" id="ARBA00034808"/>
    </source>
</evidence>
<evidence type="ECO:0000256" key="11">
    <source>
        <dbReference type="ARBA" id="ARBA00034617"/>
    </source>
</evidence>
<feature type="domain" description="UvrD-like helicase ATP-binding" evidence="17">
    <location>
        <begin position="4"/>
        <end position="490"/>
    </location>
</feature>
<dbReference type="RefSeq" id="WP_188665179.1">
    <property type="nucleotide sequence ID" value="NZ_BMHV01000016.1"/>
</dbReference>
<sequence length="1143" mass="127960">MNDLLDPNVVQRQASDPKASVWVAANAGTGKTKVLTDRVLSLMVTGTKPHHILCLTFTKAAAAEMSNRIADKLGQWSVMADTDLRETLGELLSRSPSESEFVLARQLFAHVLDAPGGMQIQTIHAFCQSLLRRFPLEAGLAPHFQVMDERNAAELLKKAQDEVMLDARLGRTPELYDALRLVTSQIHETAFPELIGALAGARGRLRRVLDHHGGVRKLVAVLAERMDLQPGDTPLRIVDQACDQHSFDALGLRVAMDALLNGSKGDIERGQMLAKWLSSTQTERLAFFEAYRDTFLTGKGELRKTLITKGAAADSLGAIDVLTVEGERMLRTARKVRAAVTLQSTHALLRIGKSLLDSYDRQKRNQAVLDYDDLILKTRDLLTHESVPWVLYKLDGGIEHVLVDEAQDTNPDQWRVIEALTQEFFVGDGVHDGENPRTIFAVGDVKQSIYSFQGADPAEFDRMKHLFADQVPKSQRIWREVPMTMSFRSTRAVLQAVDAIFKDPSVAQGVEIDEIIRHDAWRQGDGGLVEIWPPIRPSAATPAQPWKPPVERLQVDSPRARLAKLIAKRIQKMVLSHELLEAKGRPIQPGDIMVLVRRRSGFVEELVRALKELDIAVAGVDRMVLGEQIAVMDLVALGRFLLQPDDDLQLACVLKGPLLGLSDEDLFDLAYKRPGSLWSALRDKAKSDLRFHTAHSYLADLMARTDYVRPFELFTYVLTALGGRRKLIARLGVEAEDPINEFLDLALNFERSHAPALESFLAWLETGDTEVKRDLEQASQNAVRVMTVHGAKGLQAPIVFMPDTMQVPSKGSKLLWPFDKEMGTELFIWPPKAEFFEEIASAEKDRLAQKQDEEYRRLLYVALTRAEDRLYICGWETKRAAPAHCWYNLAHEGLKEVADKLDDAFLESCDEIDESEILRLVCAQEKEAKVEKGPDRLNVVIESLPPWARVMPKSEPSPPRPLAPSRPTEMEPATRSPLGDDHGYRFKRGNIIHALLQTLPELPEGHREEAARTYLAGPAHGLSTVQQDEIACETLRVLTDDDLGHVFAPGSQAEVPIVGTVNGRVISAQVDRLLIGEREIVIVDYKTNRPPPRSVKKVPQIYINQMKAYRAALQAIYPDRSVRCVLLWTDTPRLMEIPENMLE</sequence>
<evidence type="ECO:0000256" key="2">
    <source>
        <dbReference type="ARBA" id="ARBA00022741"/>
    </source>
</evidence>
<evidence type="ECO:0000256" key="6">
    <source>
        <dbReference type="ARBA" id="ARBA00022839"/>
    </source>
</evidence>
<name>A0A917C3F5_9PROT</name>
<dbReference type="PANTHER" id="PTHR11070:SF2">
    <property type="entry name" value="ATP-DEPENDENT DNA HELICASE SRS2"/>
    <property type="match status" value="1"/>
</dbReference>
<proteinExistence type="predicted"/>
<dbReference type="Pfam" id="PF00580">
    <property type="entry name" value="UvrD-helicase"/>
    <property type="match status" value="1"/>
</dbReference>
<dbReference type="PROSITE" id="PS51217">
    <property type="entry name" value="UVRD_HELICASE_CTER"/>
    <property type="match status" value="1"/>
</dbReference>
<dbReference type="GO" id="GO:0005524">
    <property type="term" value="F:ATP binding"/>
    <property type="evidence" value="ECO:0007669"/>
    <property type="project" value="UniProtKB-UniRule"/>
</dbReference>
<accession>A0A917C3F5</accession>
<evidence type="ECO:0000313" key="19">
    <source>
        <dbReference type="EMBL" id="GGF68163.1"/>
    </source>
</evidence>
<keyword evidence="9" id="KW-0234">DNA repair</keyword>
<organism evidence="19 20">
    <name type="scientific">Terasakiella brassicae</name>
    <dbReference type="NCBI Taxonomy" id="1634917"/>
    <lineage>
        <taxon>Bacteria</taxon>
        <taxon>Pseudomonadati</taxon>
        <taxon>Pseudomonadota</taxon>
        <taxon>Alphaproteobacteria</taxon>
        <taxon>Rhodospirillales</taxon>
        <taxon>Terasakiellaceae</taxon>
        <taxon>Terasakiella</taxon>
    </lineage>
</organism>
<dbReference type="Gene3D" id="3.90.320.10">
    <property type="match status" value="1"/>
</dbReference>
<keyword evidence="4 15" id="KW-0378">Hydrolase</keyword>
<evidence type="ECO:0000256" key="8">
    <source>
        <dbReference type="ARBA" id="ARBA00023125"/>
    </source>
</evidence>
<dbReference type="PROSITE" id="PS51198">
    <property type="entry name" value="UVRD_HELICASE_ATP_BIND"/>
    <property type="match status" value="1"/>
</dbReference>
<keyword evidence="8" id="KW-0238">DNA-binding</keyword>
<comment type="catalytic activity">
    <reaction evidence="11">
        <text>Couples ATP hydrolysis with the unwinding of duplex DNA by translocating in the 3'-5' direction.</text>
        <dbReference type="EC" id="5.6.2.4"/>
    </reaction>
</comment>
<dbReference type="GO" id="GO:0000725">
    <property type="term" value="P:recombinational repair"/>
    <property type="evidence" value="ECO:0007669"/>
    <property type="project" value="TreeGrafter"/>
</dbReference>
<keyword evidence="1" id="KW-0540">Nuclease</keyword>
<evidence type="ECO:0000256" key="15">
    <source>
        <dbReference type="PROSITE-ProRule" id="PRU00560"/>
    </source>
</evidence>
<evidence type="ECO:0000256" key="7">
    <source>
        <dbReference type="ARBA" id="ARBA00022840"/>
    </source>
</evidence>
<evidence type="ECO:0000256" key="4">
    <source>
        <dbReference type="ARBA" id="ARBA00022801"/>
    </source>
</evidence>
<keyword evidence="5 15" id="KW-0347">Helicase</keyword>
<dbReference type="NCBIfam" id="TIGR02784">
    <property type="entry name" value="addA_alphas"/>
    <property type="match status" value="1"/>
</dbReference>
<dbReference type="InterPro" id="IPR027417">
    <property type="entry name" value="P-loop_NTPase"/>
</dbReference>
<evidence type="ECO:0000256" key="16">
    <source>
        <dbReference type="SAM" id="MobiDB-lite"/>
    </source>
</evidence>
<dbReference type="EMBL" id="BMHV01000016">
    <property type="protein sequence ID" value="GGF68163.1"/>
    <property type="molecule type" value="Genomic_DNA"/>
</dbReference>
<evidence type="ECO:0000313" key="20">
    <source>
        <dbReference type="Proteomes" id="UP000632498"/>
    </source>
</evidence>
<gene>
    <name evidence="19" type="ORF">GCM10011332_22930</name>
</gene>
<dbReference type="Pfam" id="PF12705">
    <property type="entry name" value="PDDEXK_1"/>
    <property type="match status" value="1"/>
</dbReference>
<evidence type="ECO:0000256" key="1">
    <source>
        <dbReference type="ARBA" id="ARBA00022722"/>
    </source>
</evidence>
<keyword evidence="7 15" id="KW-0067">ATP-binding</keyword>
<evidence type="ECO:0000256" key="3">
    <source>
        <dbReference type="ARBA" id="ARBA00022763"/>
    </source>
</evidence>
<dbReference type="GO" id="GO:0004527">
    <property type="term" value="F:exonuclease activity"/>
    <property type="evidence" value="ECO:0007669"/>
    <property type="project" value="UniProtKB-KW"/>
</dbReference>